<protein>
    <submittedName>
        <fullName evidence="1">Uncharacterized protein</fullName>
    </submittedName>
</protein>
<organism evidence="1 2">
    <name type="scientific">Ajellomyces capsulatus</name>
    <name type="common">Darling's disease fungus</name>
    <name type="synonym">Histoplasma capsulatum</name>
    <dbReference type="NCBI Taxonomy" id="5037"/>
    <lineage>
        <taxon>Eukaryota</taxon>
        <taxon>Fungi</taxon>
        <taxon>Dikarya</taxon>
        <taxon>Ascomycota</taxon>
        <taxon>Pezizomycotina</taxon>
        <taxon>Eurotiomycetes</taxon>
        <taxon>Eurotiomycetidae</taxon>
        <taxon>Onygenales</taxon>
        <taxon>Ajellomycetaceae</taxon>
        <taxon>Histoplasma</taxon>
    </lineage>
</organism>
<dbReference type="Proteomes" id="UP000663671">
    <property type="component" value="Chromosome 2"/>
</dbReference>
<gene>
    <name evidence="1" type="ORF">I7I51_08928</name>
</gene>
<accession>A0A8A1M416</accession>
<dbReference type="AlphaFoldDB" id="A0A8A1M416"/>
<proteinExistence type="predicted"/>
<reference evidence="1" key="1">
    <citation type="submission" date="2021-01" db="EMBL/GenBank/DDBJ databases">
        <title>Chromosome-level genome assembly of a human fungal pathogen reveals clustering of transcriptionally co-regulated genes.</title>
        <authorList>
            <person name="Voorhies M."/>
            <person name="Cohen S."/>
            <person name="Shea T.P."/>
            <person name="Petrus S."/>
            <person name="Munoz J.F."/>
            <person name="Poplawski S."/>
            <person name="Goldman W.E."/>
            <person name="Michael T."/>
            <person name="Cuomo C.A."/>
            <person name="Sil A."/>
            <person name="Beyhan S."/>
        </authorList>
    </citation>
    <scope>NUCLEOTIDE SEQUENCE</scope>
    <source>
        <strain evidence="1">WU24</strain>
    </source>
</reference>
<evidence type="ECO:0000313" key="2">
    <source>
        <dbReference type="Proteomes" id="UP000663671"/>
    </source>
</evidence>
<evidence type="ECO:0000313" key="1">
    <source>
        <dbReference type="EMBL" id="QSS59493.1"/>
    </source>
</evidence>
<dbReference type="EMBL" id="CP069109">
    <property type="protein sequence ID" value="QSS59493.1"/>
    <property type="molecule type" value="Genomic_DNA"/>
</dbReference>
<dbReference type="VEuPathDB" id="FungiDB:I7I51_08928"/>
<name>A0A8A1M416_AJECA</name>
<sequence length="237" mass="25813">MGYNDTTSLEGAVILPTCTGALSVVWGLDGNIVIRLQRGAGSVDPRAVVSVGAMIRSDLGQRPVGGHGQQPLIGTPNIWALISGQLATNLAVNASAQPISSGGLMISPHIQYGYYDCLRLTYRRGLVLVDTVRGQERLDWTCWLSALKIRGNSTHCWSLAGLLPTRKLSVKRQGRQLEDFIHLETNFIPSLMNVGVITATVQMLTAPQHLVWPYGAFPLPPQLREFALSFDILEGRI</sequence>